<dbReference type="SUPFAM" id="SSF116842">
    <property type="entry name" value="XseB-like"/>
    <property type="match status" value="1"/>
</dbReference>
<dbReference type="Gene3D" id="1.10.287.1040">
    <property type="entry name" value="Exonuclease VII, small subunit"/>
    <property type="match status" value="1"/>
</dbReference>
<accession>A0A937FZB5</accession>
<dbReference type="Proteomes" id="UP000614216">
    <property type="component" value="Unassembled WGS sequence"/>
</dbReference>
<comment type="similarity">
    <text evidence="1">Belongs to the XseB family.</text>
</comment>
<evidence type="ECO:0000256" key="6">
    <source>
        <dbReference type="NCBIfam" id="TIGR01280"/>
    </source>
</evidence>
<keyword evidence="2" id="KW-0963">Cytoplasm</keyword>
<dbReference type="InterPro" id="IPR037004">
    <property type="entry name" value="Exonuc_VII_ssu_sf"/>
</dbReference>
<dbReference type="InterPro" id="IPR003761">
    <property type="entry name" value="Exonuc_VII_S"/>
</dbReference>
<name>A0A937FZB5_9BACT</name>
<feature type="coiled-coil region" evidence="7">
    <location>
        <begin position="36"/>
        <end position="63"/>
    </location>
</feature>
<dbReference type="GO" id="GO:0009318">
    <property type="term" value="C:exodeoxyribonuclease VII complex"/>
    <property type="evidence" value="ECO:0007669"/>
    <property type="project" value="UniProtKB-UniRule"/>
</dbReference>
<proteinExistence type="inferred from homology"/>
<dbReference type="NCBIfam" id="TIGR01280">
    <property type="entry name" value="xseB"/>
    <property type="match status" value="1"/>
</dbReference>
<protein>
    <recommendedName>
        <fullName evidence="6">Exodeoxyribonuclease VII small subunit</fullName>
        <ecNumber evidence="6">3.1.11.6</ecNumber>
    </recommendedName>
</protein>
<gene>
    <name evidence="8" type="primary">xseB</name>
    <name evidence="8" type="ORF">JMN32_21720</name>
</gene>
<evidence type="ECO:0000313" key="8">
    <source>
        <dbReference type="EMBL" id="MBL6448944.1"/>
    </source>
</evidence>
<dbReference type="Pfam" id="PF02609">
    <property type="entry name" value="Exonuc_VII_S"/>
    <property type="match status" value="1"/>
</dbReference>
<comment type="caution">
    <text evidence="8">The sequence shown here is derived from an EMBL/GenBank/DDBJ whole genome shotgun (WGS) entry which is preliminary data.</text>
</comment>
<dbReference type="EMBL" id="JAEUGD010000066">
    <property type="protein sequence ID" value="MBL6448944.1"/>
    <property type="molecule type" value="Genomic_DNA"/>
</dbReference>
<evidence type="ECO:0000256" key="3">
    <source>
        <dbReference type="ARBA" id="ARBA00022722"/>
    </source>
</evidence>
<evidence type="ECO:0000256" key="7">
    <source>
        <dbReference type="SAM" id="Coils"/>
    </source>
</evidence>
<evidence type="ECO:0000256" key="4">
    <source>
        <dbReference type="ARBA" id="ARBA00022801"/>
    </source>
</evidence>
<keyword evidence="4 8" id="KW-0378">Hydrolase</keyword>
<dbReference type="RefSeq" id="WP_202858481.1">
    <property type="nucleotide sequence ID" value="NZ_JAEUGD010000066.1"/>
</dbReference>
<keyword evidence="9" id="KW-1185">Reference proteome</keyword>
<dbReference type="GO" id="GO:0008855">
    <property type="term" value="F:exodeoxyribonuclease VII activity"/>
    <property type="evidence" value="ECO:0007669"/>
    <property type="project" value="UniProtKB-UniRule"/>
</dbReference>
<organism evidence="8 9">
    <name type="scientific">Fulvivirga marina</name>
    <dbReference type="NCBI Taxonomy" id="2494733"/>
    <lineage>
        <taxon>Bacteria</taxon>
        <taxon>Pseudomonadati</taxon>
        <taxon>Bacteroidota</taxon>
        <taxon>Cytophagia</taxon>
        <taxon>Cytophagales</taxon>
        <taxon>Fulvivirgaceae</taxon>
        <taxon>Fulvivirga</taxon>
    </lineage>
</organism>
<dbReference type="AlphaFoldDB" id="A0A937FZB5"/>
<evidence type="ECO:0000313" key="9">
    <source>
        <dbReference type="Proteomes" id="UP000614216"/>
    </source>
</evidence>
<evidence type="ECO:0000256" key="1">
    <source>
        <dbReference type="ARBA" id="ARBA00009998"/>
    </source>
</evidence>
<dbReference type="EC" id="3.1.11.6" evidence="6"/>
<keyword evidence="3" id="KW-0540">Nuclease</keyword>
<sequence>MAKKETSYKDSLEEIEKIILQIESGETDVDELSALVKKAATLIKSCKQKLKNTEDDLNQALDDID</sequence>
<evidence type="ECO:0000256" key="5">
    <source>
        <dbReference type="ARBA" id="ARBA00022839"/>
    </source>
</evidence>
<reference evidence="8" key="1">
    <citation type="submission" date="2021-01" db="EMBL/GenBank/DDBJ databases">
        <title>Fulvivirga kasyanovii gen. nov., sp nov., a novel member of the phylum Bacteroidetes isolated from seawater in a mussel farm.</title>
        <authorList>
            <person name="Zhao L.-H."/>
            <person name="Wang Z.-J."/>
        </authorList>
    </citation>
    <scope>NUCLEOTIDE SEQUENCE</scope>
    <source>
        <strain evidence="8">29W222</strain>
    </source>
</reference>
<keyword evidence="5" id="KW-0269">Exonuclease</keyword>
<keyword evidence="7" id="KW-0175">Coiled coil</keyword>
<dbReference type="GO" id="GO:0006308">
    <property type="term" value="P:DNA catabolic process"/>
    <property type="evidence" value="ECO:0007669"/>
    <property type="project" value="UniProtKB-UniRule"/>
</dbReference>
<evidence type="ECO:0000256" key="2">
    <source>
        <dbReference type="ARBA" id="ARBA00022490"/>
    </source>
</evidence>